<gene>
    <name evidence="1" type="ORF">SACC_07630</name>
</gene>
<dbReference type="Gene3D" id="1.10.10.10">
    <property type="entry name" value="Winged helix-like DNA-binding domain superfamily/Winged helix DNA-binding domain"/>
    <property type="match status" value="1"/>
</dbReference>
<sequence length="253" mass="29929">MTTINVNWMSEEYHSDDIEEIIRQISEEKLFTGSPRSKLVEAILILLYARPLRASEIAANLGYETKYISSYLSYWKKKGLVYQEGGRWHLSRKGEELAKELMESYTNSKFKEMLLLAKQILDTKQVKQSINNKTKERQDKNKQELLLFIDDQTSKIENKQQKSNITDCIKEILKKLDQDEKEIIKYLLDKYMEWGTTYIYLDQLQEELKADTNWIFKVLKSLQTKRLLYIYQDPKMGIRIGLSQTLKKLLSDC</sequence>
<protein>
    <recommendedName>
        <fullName evidence="3">Replication initiator protein WhiP</fullName>
    </recommendedName>
</protein>
<dbReference type="InterPro" id="IPR036388">
    <property type="entry name" value="WH-like_DNA-bd_sf"/>
</dbReference>
<dbReference type="Proteomes" id="UP001319921">
    <property type="component" value="Chromosome"/>
</dbReference>
<dbReference type="KEGG" id="scas:SACC_07630"/>
<proteinExistence type="predicted"/>
<keyword evidence="2" id="KW-1185">Reference proteome</keyword>
<reference evidence="1 2" key="1">
    <citation type="journal article" date="2022" name="Microbiol. Resour. Announc.">
        <title>Complete Genome Sequence of the Hyperthermophilic and Acidophilic Archaeon Saccharolobus caldissimus Strain HS-3T.</title>
        <authorList>
            <person name="Sakai H.D."/>
            <person name="Kurosawa N."/>
        </authorList>
    </citation>
    <scope>NUCLEOTIDE SEQUENCE [LARGE SCALE GENOMIC DNA]</scope>
    <source>
        <strain evidence="1 2">JCM32116</strain>
    </source>
</reference>
<dbReference type="InterPro" id="IPR036390">
    <property type="entry name" value="WH_DNA-bd_sf"/>
</dbReference>
<evidence type="ECO:0000313" key="1">
    <source>
        <dbReference type="EMBL" id="BDB97746.1"/>
    </source>
</evidence>
<evidence type="ECO:0008006" key="3">
    <source>
        <dbReference type="Google" id="ProtNLM"/>
    </source>
</evidence>
<dbReference type="EMBL" id="AP025226">
    <property type="protein sequence ID" value="BDB97746.1"/>
    <property type="molecule type" value="Genomic_DNA"/>
</dbReference>
<organism evidence="1 2">
    <name type="scientific">Saccharolobus caldissimus</name>
    <dbReference type="NCBI Taxonomy" id="1702097"/>
    <lineage>
        <taxon>Archaea</taxon>
        <taxon>Thermoproteota</taxon>
        <taxon>Thermoprotei</taxon>
        <taxon>Sulfolobales</taxon>
        <taxon>Sulfolobaceae</taxon>
        <taxon>Saccharolobus</taxon>
    </lineage>
</organism>
<name>A0AAQ4CPL5_9CREN</name>
<dbReference type="SUPFAM" id="SSF46785">
    <property type="entry name" value="Winged helix' DNA-binding domain"/>
    <property type="match status" value="1"/>
</dbReference>
<evidence type="ECO:0000313" key="2">
    <source>
        <dbReference type="Proteomes" id="UP001319921"/>
    </source>
</evidence>
<accession>A0AAQ4CPL5</accession>
<dbReference type="AlphaFoldDB" id="A0AAQ4CPL5"/>